<protein>
    <submittedName>
        <fullName evidence="2">Uncharacterized protein</fullName>
    </submittedName>
</protein>
<sequence>MNSGETCVGSRDRHVPPPAAARRRYCSMHAPASPNSPVTHCILHFPSFTTKMFKILVVMALLSMSFAAPLDLEETDFAKDSADIDLTGHEPSESSDEGEPNTNGVQAPSTEPTDRSADVVRHNGSFLSYLECVGGRYPIDPYFNPYFRVKMQDPLYRRWLKQKVFTTCLVVNDPSSAAGAVRNAQVNARQMRPTLTAPLLHYSARVICESHLSLDSTALKYFITLT</sequence>
<keyword evidence="3" id="KW-1185">Reference proteome</keyword>
<dbReference type="AlphaFoldDB" id="A0A194PSK8"/>
<feature type="compositionally biased region" description="Polar residues" evidence="1">
    <location>
        <begin position="100"/>
        <end position="111"/>
    </location>
</feature>
<accession>A0A194PSK8</accession>
<dbReference type="Proteomes" id="UP000053268">
    <property type="component" value="Unassembled WGS sequence"/>
</dbReference>
<organism evidence="2 3">
    <name type="scientific">Papilio xuthus</name>
    <name type="common">Asian swallowtail butterfly</name>
    <dbReference type="NCBI Taxonomy" id="66420"/>
    <lineage>
        <taxon>Eukaryota</taxon>
        <taxon>Metazoa</taxon>
        <taxon>Ecdysozoa</taxon>
        <taxon>Arthropoda</taxon>
        <taxon>Hexapoda</taxon>
        <taxon>Insecta</taxon>
        <taxon>Pterygota</taxon>
        <taxon>Neoptera</taxon>
        <taxon>Endopterygota</taxon>
        <taxon>Lepidoptera</taxon>
        <taxon>Glossata</taxon>
        <taxon>Ditrysia</taxon>
        <taxon>Papilionoidea</taxon>
        <taxon>Papilionidae</taxon>
        <taxon>Papilioninae</taxon>
        <taxon>Papilio</taxon>
    </lineage>
</organism>
<dbReference type="EMBL" id="KQ459595">
    <property type="protein sequence ID" value="KPI95953.1"/>
    <property type="molecule type" value="Genomic_DNA"/>
</dbReference>
<evidence type="ECO:0000313" key="3">
    <source>
        <dbReference type="Proteomes" id="UP000053268"/>
    </source>
</evidence>
<reference evidence="2 3" key="1">
    <citation type="journal article" date="2015" name="Nat. Commun.">
        <title>Outbred genome sequencing and CRISPR/Cas9 gene editing in butterflies.</title>
        <authorList>
            <person name="Li X."/>
            <person name="Fan D."/>
            <person name="Zhang W."/>
            <person name="Liu G."/>
            <person name="Zhang L."/>
            <person name="Zhao L."/>
            <person name="Fang X."/>
            <person name="Chen L."/>
            <person name="Dong Y."/>
            <person name="Chen Y."/>
            <person name="Ding Y."/>
            <person name="Zhao R."/>
            <person name="Feng M."/>
            <person name="Zhu Y."/>
            <person name="Feng Y."/>
            <person name="Jiang X."/>
            <person name="Zhu D."/>
            <person name="Xiang H."/>
            <person name="Feng X."/>
            <person name="Li S."/>
            <person name="Wang J."/>
            <person name="Zhang G."/>
            <person name="Kronforst M.R."/>
            <person name="Wang W."/>
        </authorList>
    </citation>
    <scope>NUCLEOTIDE SEQUENCE [LARGE SCALE GENOMIC DNA]</scope>
    <source>
        <strain evidence="2">Ya'a_city_454_Px</strain>
        <tissue evidence="2">Whole body</tissue>
    </source>
</reference>
<proteinExistence type="predicted"/>
<feature type="region of interest" description="Disordered" evidence="1">
    <location>
        <begin position="84"/>
        <end position="117"/>
    </location>
</feature>
<evidence type="ECO:0000313" key="2">
    <source>
        <dbReference type="EMBL" id="KPI95953.1"/>
    </source>
</evidence>
<evidence type="ECO:0000256" key="1">
    <source>
        <dbReference type="SAM" id="MobiDB-lite"/>
    </source>
</evidence>
<gene>
    <name evidence="2" type="ORF">RR46_11666</name>
</gene>
<name>A0A194PSK8_PAPXU</name>